<comment type="caution">
    <text evidence="1">The sequence shown here is derived from an EMBL/GenBank/DDBJ whole genome shotgun (WGS) entry which is preliminary data.</text>
</comment>
<proteinExistence type="predicted"/>
<protein>
    <submittedName>
        <fullName evidence="1">DNA-binding protein</fullName>
    </submittedName>
</protein>
<gene>
    <name evidence="1" type="ORF">GCM10009741_55400</name>
</gene>
<dbReference type="InterPro" id="IPR010982">
    <property type="entry name" value="Lambda_DNA-bd_dom_sf"/>
</dbReference>
<dbReference type="EMBL" id="BAAANC010000003">
    <property type="protein sequence ID" value="GAA1544890.1"/>
    <property type="molecule type" value="Genomic_DNA"/>
</dbReference>
<dbReference type="SUPFAM" id="SSF47413">
    <property type="entry name" value="lambda repressor-like DNA-binding domains"/>
    <property type="match status" value="1"/>
</dbReference>
<accession>A0ABN2BRK8</accession>
<dbReference type="GO" id="GO:0003677">
    <property type="term" value="F:DNA binding"/>
    <property type="evidence" value="ECO:0007669"/>
    <property type="project" value="UniProtKB-KW"/>
</dbReference>
<keyword evidence="2" id="KW-1185">Reference proteome</keyword>
<dbReference type="Proteomes" id="UP001500363">
    <property type="component" value="Unassembled WGS sequence"/>
</dbReference>
<name>A0ABN2BRK8_9ACTN</name>
<evidence type="ECO:0000313" key="1">
    <source>
        <dbReference type="EMBL" id="GAA1544890.1"/>
    </source>
</evidence>
<reference evidence="1 2" key="1">
    <citation type="journal article" date="2019" name="Int. J. Syst. Evol. Microbiol.">
        <title>The Global Catalogue of Microorganisms (GCM) 10K type strain sequencing project: providing services to taxonomists for standard genome sequencing and annotation.</title>
        <authorList>
            <consortium name="The Broad Institute Genomics Platform"/>
            <consortium name="The Broad Institute Genome Sequencing Center for Infectious Disease"/>
            <person name="Wu L."/>
            <person name="Ma J."/>
        </authorList>
    </citation>
    <scope>NUCLEOTIDE SEQUENCE [LARGE SCALE GENOMIC DNA]</scope>
    <source>
        <strain evidence="1 2">JCM 14303</strain>
    </source>
</reference>
<keyword evidence="1" id="KW-0238">DNA-binding</keyword>
<sequence length="179" mass="19356">MDQTADNRRLQIELYGEPLGEMVRRISGTLGLTQARLAETIGLSAPMLSQLMSAQRVKIGNPAVVSRLQALDEFARREDVGQLTPDQVRLALEQVRGTTGAFTNSAPRATVAQPAAPPVTSRAIVRQIQELLREVASAEEIQRAAALIGAESPRLAELLTVYGTGRTDDAVAHFERRSG</sequence>
<dbReference type="RefSeq" id="WP_344179323.1">
    <property type="nucleotide sequence ID" value="NZ_BAAANC010000003.1"/>
</dbReference>
<organism evidence="1 2">
    <name type="scientific">Kribbella lupini</name>
    <dbReference type="NCBI Taxonomy" id="291602"/>
    <lineage>
        <taxon>Bacteria</taxon>
        <taxon>Bacillati</taxon>
        <taxon>Actinomycetota</taxon>
        <taxon>Actinomycetes</taxon>
        <taxon>Propionibacteriales</taxon>
        <taxon>Kribbellaceae</taxon>
        <taxon>Kribbella</taxon>
    </lineage>
</organism>
<evidence type="ECO:0000313" key="2">
    <source>
        <dbReference type="Proteomes" id="UP001500363"/>
    </source>
</evidence>